<dbReference type="Pfam" id="PF07138">
    <property type="entry name" value="AcMNPV_AC11"/>
    <property type="match status" value="1"/>
</dbReference>
<dbReference type="Proteomes" id="UP000208100">
    <property type="component" value="Segment"/>
</dbReference>
<evidence type="ECO:0000313" key="1">
    <source>
        <dbReference type="EMBL" id="AGR57179.1"/>
    </source>
</evidence>
<evidence type="ECO:0000313" key="2">
    <source>
        <dbReference type="Proteomes" id="UP000208100"/>
    </source>
</evidence>
<dbReference type="OrthoDB" id="5383at10239"/>
<dbReference type="GeneID" id="16479798"/>
<dbReference type="RefSeq" id="YP_008378495.1">
    <property type="nucleotide sequence ID" value="NC_021924.1"/>
</dbReference>
<reference evidence="1 2" key="1">
    <citation type="journal article" date="2013" name="PLoS ONE">
        <title>Comparative Genome Sequence Analysis of Choristoneura occidentalis Freeman and C. rosaceana Harris (Lepidoptera: Tortricidae) Alphabaculoviruses.</title>
        <authorList>
            <person name="Thumbi D.K."/>
            <person name="Beliveau C."/>
            <person name="Cusson M."/>
            <person name="Lapointe R."/>
            <person name="Lucarotti C.J."/>
        </authorList>
    </citation>
    <scope>NUCLEOTIDE SEQUENCE [LARGE SCALE GENOMIC DNA]</scope>
    <source>
        <strain evidence="1">NB_1</strain>
    </source>
</reference>
<name>S5MRF3_9ABAC</name>
<protein>
    <submittedName>
        <fullName evidence="1">Uncharacterized protein</fullName>
    </submittedName>
</protein>
<sequence>MDQRRCFKHNVRNLFNSNMSLSSKLLVYAYYGGYNLLHERYNGSYHLYRIVNEYLTDTYVNGTSCVRRDIATARCLNSGEFCFDQARRLLDLSEVADRLAAWYRCGNATGLCDDVKRALANIDRYAPLEKRVSKGGANIFALDSIPDIPSDVLDDLQHIINDFMEFVYYNALERVANVFDPTIKADGWWYYKFCVVTYMHRITTGAVPAELMMRLRNAVIKFVKPGDESNFAPAMTYVYGRFSGIGREHFSRHKMSSMHILFQYMRNDVTSADERHPSFNVIKNFGRQCRETYTDLRAHADALYIHATTDRQKNALFELLCCSHASDIDVDCYDYIVDNFYFICK</sequence>
<dbReference type="InterPro" id="IPR009815">
    <property type="entry name" value="AcMNPV_AC11"/>
</dbReference>
<dbReference type="KEGG" id="vg:16479798"/>
<proteinExistence type="predicted"/>
<accession>S5MRF3</accession>
<organism evidence="1 2">
    <name type="scientific">Choristoneura rosaceana nucleopolyhedrovirus</name>
    <dbReference type="NCBI Taxonomy" id="58094"/>
    <lineage>
        <taxon>Viruses</taxon>
        <taxon>Viruses incertae sedis</taxon>
        <taxon>Naldaviricetes</taxon>
        <taxon>Lefavirales</taxon>
        <taxon>Baculoviridae</taxon>
        <taxon>Alphabaculovirus</taxon>
        <taxon>Alphabaculovirus chorosaceanae</taxon>
    </lineage>
</organism>
<keyword evidence="2" id="KW-1185">Reference proteome</keyword>
<dbReference type="EMBL" id="KC961304">
    <property type="protein sequence ID" value="AGR57179.1"/>
    <property type="molecule type" value="Genomic_DNA"/>
</dbReference>